<sequence>MEKSEIKAGAERARSPSLDVGESIVPEEHHVVRGLKPRHTQMIAIGGCIGTGLFVSSGQVLARSGPLFLLLGYCIVDFFIWLIVTAITELGTYLPVRGASINYYAGRFVSPSFGFAVGWLYWYSWAIIVPTEITAAGLIIDYWTNDVNIAVWITIMIIVILLLNVLPVHFYGETEFWFVSIKVLTLIGLLSFSFILFCGGVSGQEHRGFHYWNDPGFINEYLVPGPGGQVAAFAAGLIGAVMPVVLSPEMLIVTAGEMQNPRTNLPSAAAKFVWRILFFYIGGVLAIGVICPSNAPGLTSGASNANASPWVIALKIAGVKGLDSVVNAAILTSAWSAGNALLYLSSRSLYSLALAGNAPKIFTRCTKRGLPWAAVMASALFMPLSYLNCSSNGSAVFNWFVNLTNTSGFIAWVCCSIIFLRFRKAVKVQSMESDVTYRHWTQPWGAYACIAFFTFLCLINGFQVFIADNFNASDFLTAYVGLPIFLAIYFGHRVFHWNQPWAIASSQVDLVSDVQEIIEQEQPVKKISNWRDRVKSWI</sequence>
<dbReference type="EMBL" id="MU003892">
    <property type="protein sequence ID" value="KAF2716140.1"/>
    <property type="molecule type" value="Genomic_DNA"/>
</dbReference>
<keyword evidence="5 6" id="KW-0472">Membrane</keyword>
<gene>
    <name evidence="8" type="ORF">K431DRAFT_236038</name>
</gene>
<feature type="domain" description="Amino acid permease/ SLC12A" evidence="7">
    <location>
        <begin position="39"/>
        <end position="495"/>
    </location>
</feature>
<comment type="subcellular location">
    <subcellularLocation>
        <location evidence="1">Membrane</location>
        <topology evidence="1">Multi-pass membrane protein</topology>
    </subcellularLocation>
</comment>
<feature type="transmembrane region" description="Helical" evidence="6">
    <location>
        <begin position="272"/>
        <end position="290"/>
    </location>
</feature>
<dbReference type="GO" id="GO:0016020">
    <property type="term" value="C:membrane"/>
    <property type="evidence" value="ECO:0007669"/>
    <property type="project" value="UniProtKB-SubCell"/>
</dbReference>
<keyword evidence="2" id="KW-0813">Transport</keyword>
<dbReference type="Gene3D" id="1.20.1740.10">
    <property type="entry name" value="Amino acid/polyamine transporter I"/>
    <property type="match status" value="1"/>
</dbReference>
<keyword evidence="3 6" id="KW-0812">Transmembrane</keyword>
<evidence type="ECO:0000256" key="4">
    <source>
        <dbReference type="ARBA" id="ARBA00022989"/>
    </source>
</evidence>
<evidence type="ECO:0000313" key="8">
    <source>
        <dbReference type="EMBL" id="KAF2716140.1"/>
    </source>
</evidence>
<evidence type="ECO:0000313" key="9">
    <source>
        <dbReference type="Proteomes" id="UP000799441"/>
    </source>
</evidence>
<proteinExistence type="predicted"/>
<dbReference type="Pfam" id="PF00324">
    <property type="entry name" value="AA_permease"/>
    <property type="match status" value="1"/>
</dbReference>
<evidence type="ECO:0000256" key="5">
    <source>
        <dbReference type="ARBA" id="ARBA00023136"/>
    </source>
</evidence>
<evidence type="ECO:0000256" key="2">
    <source>
        <dbReference type="ARBA" id="ARBA00022448"/>
    </source>
</evidence>
<feature type="transmembrane region" description="Helical" evidence="6">
    <location>
        <begin position="183"/>
        <end position="202"/>
    </location>
</feature>
<accession>A0A9P4PYF9</accession>
<dbReference type="PANTHER" id="PTHR43341:SF38">
    <property type="entry name" value="PROLINE TRANSPORTER (EUROFUNG)"/>
    <property type="match status" value="1"/>
</dbReference>
<keyword evidence="9" id="KW-1185">Reference proteome</keyword>
<feature type="transmembrane region" description="Helical" evidence="6">
    <location>
        <begin position="42"/>
        <end position="61"/>
    </location>
</feature>
<feature type="transmembrane region" description="Helical" evidence="6">
    <location>
        <begin position="472"/>
        <end position="491"/>
    </location>
</feature>
<comment type="caution">
    <text evidence="8">The sequence shown here is derived from an EMBL/GenBank/DDBJ whole genome shotgun (WGS) entry which is preliminary data.</text>
</comment>
<dbReference type="InterPro" id="IPR050524">
    <property type="entry name" value="APC_YAT"/>
</dbReference>
<dbReference type="Proteomes" id="UP000799441">
    <property type="component" value="Unassembled WGS sequence"/>
</dbReference>
<feature type="transmembrane region" description="Helical" evidence="6">
    <location>
        <begin position="369"/>
        <end position="387"/>
    </location>
</feature>
<protein>
    <recommendedName>
        <fullName evidence="7">Amino acid permease/ SLC12A domain-containing protein</fullName>
    </recommendedName>
</protein>
<feature type="transmembrane region" description="Helical" evidence="6">
    <location>
        <begin position="149"/>
        <end position="171"/>
    </location>
</feature>
<feature type="transmembrane region" description="Helical" evidence="6">
    <location>
        <begin position="444"/>
        <end position="466"/>
    </location>
</feature>
<feature type="transmembrane region" description="Helical" evidence="6">
    <location>
        <begin position="230"/>
        <end position="252"/>
    </location>
</feature>
<feature type="transmembrane region" description="Helical" evidence="6">
    <location>
        <begin position="108"/>
        <end position="129"/>
    </location>
</feature>
<dbReference type="OrthoDB" id="3900342at2759"/>
<evidence type="ECO:0000256" key="3">
    <source>
        <dbReference type="ARBA" id="ARBA00022692"/>
    </source>
</evidence>
<dbReference type="PANTHER" id="PTHR43341">
    <property type="entry name" value="AMINO ACID PERMEASE"/>
    <property type="match status" value="1"/>
</dbReference>
<name>A0A9P4PYF9_9PEZI</name>
<feature type="transmembrane region" description="Helical" evidence="6">
    <location>
        <begin position="325"/>
        <end position="344"/>
    </location>
</feature>
<evidence type="ECO:0000259" key="7">
    <source>
        <dbReference type="Pfam" id="PF00324"/>
    </source>
</evidence>
<dbReference type="GO" id="GO:0015171">
    <property type="term" value="F:amino acid transmembrane transporter activity"/>
    <property type="evidence" value="ECO:0007669"/>
    <property type="project" value="TreeGrafter"/>
</dbReference>
<organism evidence="8 9">
    <name type="scientific">Polychaeton citri CBS 116435</name>
    <dbReference type="NCBI Taxonomy" id="1314669"/>
    <lineage>
        <taxon>Eukaryota</taxon>
        <taxon>Fungi</taxon>
        <taxon>Dikarya</taxon>
        <taxon>Ascomycota</taxon>
        <taxon>Pezizomycotina</taxon>
        <taxon>Dothideomycetes</taxon>
        <taxon>Dothideomycetidae</taxon>
        <taxon>Capnodiales</taxon>
        <taxon>Capnodiaceae</taxon>
        <taxon>Polychaeton</taxon>
    </lineage>
</organism>
<dbReference type="FunFam" id="1.20.1740.10:FF:000001">
    <property type="entry name" value="Amino acid permease"/>
    <property type="match status" value="1"/>
</dbReference>
<keyword evidence="4 6" id="KW-1133">Transmembrane helix</keyword>
<feature type="transmembrane region" description="Helical" evidence="6">
    <location>
        <begin position="399"/>
        <end position="423"/>
    </location>
</feature>
<feature type="transmembrane region" description="Helical" evidence="6">
    <location>
        <begin position="67"/>
        <end position="87"/>
    </location>
</feature>
<evidence type="ECO:0000256" key="6">
    <source>
        <dbReference type="SAM" id="Phobius"/>
    </source>
</evidence>
<evidence type="ECO:0000256" key="1">
    <source>
        <dbReference type="ARBA" id="ARBA00004141"/>
    </source>
</evidence>
<reference evidence="8" key="1">
    <citation type="journal article" date="2020" name="Stud. Mycol.">
        <title>101 Dothideomycetes genomes: a test case for predicting lifestyles and emergence of pathogens.</title>
        <authorList>
            <person name="Haridas S."/>
            <person name="Albert R."/>
            <person name="Binder M."/>
            <person name="Bloem J."/>
            <person name="Labutti K."/>
            <person name="Salamov A."/>
            <person name="Andreopoulos B."/>
            <person name="Baker S."/>
            <person name="Barry K."/>
            <person name="Bills G."/>
            <person name="Bluhm B."/>
            <person name="Cannon C."/>
            <person name="Castanera R."/>
            <person name="Culley D."/>
            <person name="Daum C."/>
            <person name="Ezra D."/>
            <person name="Gonzalez J."/>
            <person name="Henrissat B."/>
            <person name="Kuo A."/>
            <person name="Liang C."/>
            <person name="Lipzen A."/>
            <person name="Lutzoni F."/>
            <person name="Magnuson J."/>
            <person name="Mondo S."/>
            <person name="Nolan M."/>
            <person name="Ohm R."/>
            <person name="Pangilinan J."/>
            <person name="Park H.-J."/>
            <person name="Ramirez L."/>
            <person name="Alfaro M."/>
            <person name="Sun H."/>
            <person name="Tritt A."/>
            <person name="Yoshinaga Y."/>
            <person name="Zwiers L.-H."/>
            <person name="Turgeon B."/>
            <person name="Goodwin S."/>
            <person name="Spatafora J."/>
            <person name="Crous P."/>
            <person name="Grigoriev I."/>
        </authorList>
    </citation>
    <scope>NUCLEOTIDE SEQUENCE</scope>
    <source>
        <strain evidence="8">CBS 116435</strain>
    </source>
</reference>
<dbReference type="PIRSF" id="PIRSF006060">
    <property type="entry name" value="AA_transporter"/>
    <property type="match status" value="1"/>
</dbReference>
<dbReference type="InterPro" id="IPR004841">
    <property type="entry name" value="AA-permease/SLC12A_dom"/>
</dbReference>
<dbReference type="AlphaFoldDB" id="A0A9P4PYF9"/>